<evidence type="ECO:0000256" key="1">
    <source>
        <dbReference type="SAM" id="SignalP"/>
    </source>
</evidence>
<keyword evidence="1" id="KW-0732">Signal</keyword>
<keyword evidence="3" id="KW-1185">Reference proteome</keyword>
<evidence type="ECO:0000313" key="2">
    <source>
        <dbReference type="EMBL" id="KAJ4454912.1"/>
    </source>
</evidence>
<dbReference type="InterPro" id="IPR032675">
    <property type="entry name" value="LRR_dom_sf"/>
</dbReference>
<name>A0ABQ8U979_9EUKA</name>
<gene>
    <name evidence="2" type="ORF">PAPYR_10259</name>
</gene>
<protein>
    <submittedName>
        <fullName evidence="2">Uncharacterized protein</fullName>
    </submittedName>
</protein>
<accession>A0ABQ8U979</accession>
<proteinExistence type="predicted"/>
<feature type="signal peptide" evidence="1">
    <location>
        <begin position="1"/>
        <end position="23"/>
    </location>
</feature>
<organism evidence="2 3">
    <name type="scientific">Paratrimastix pyriformis</name>
    <dbReference type="NCBI Taxonomy" id="342808"/>
    <lineage>
        <taxon>Eukaryota</taxon>
        <taxon>Metamonada</taxon>
        <taxon>Preaxostyla</taxon>
        <taxon>Paratrimastigidae</taxon>
        <taxon>Paratrimastix</taxon>
    </lineage>
</organism>
<dbReference type="PANTHER" id="PTHR13318">
    <property type="entry name" value="PARTNER OF PAIRED, ISOFORM B-RELATED"/>
    <property type="match status" value="1"/>
</dbReference>
<dbReference type="Gene3D" id="3.80.10.10">
    <property type="entry name" value="Ribonuclease Inhibitor"/>
    <property type="match status" value="2"/>
</dbReference>
<dbReference type="SUPFAM" id="SSF52047">
    <property type="entry name" value="RNI-like"/>
    <property type="match status" value="1"/>
</dbReference>
<dbReference type="PANTHER" id="PTHR13318:SF95">
    <property type="entry name" value="F-BOX PROTEIN YLR352W"/>
    <property type="match status" value="1"/>
</dbReference>
<evidence type="ECO:0000313" key="3">
    <source>
        <dbReference type="Proteomes" id="UP001141327"/>
    </source>
</evidence>
<sequence>MGGSAIPLHAYLLLIGLSHATRAAIRGTLREISFVFDHPAGIVPILTADALAAIVGPCKGLVKLTLPERKTAPPKCSTFSTDEEARFDVSLLPLVGCGLTEAACQPWVDAAFAGHSRLAVLHIPWADPLCPAIQLILPHLPGLVELHFLEVAPPHHPALLATLAQSCPGLQSLRLSVGDSPLPECALLGLAGTLKDLAITGRTHPAAVQVLARLAPRLVALERLEVAGDCALEVVRGLPRGACQLTHLALRDLRAPVLDDAHLPCCLESLRILTDDTKLGGPQRGSMTLAARMLVASQATLRSVALDIQTDDPAEYGALLTALNGATSRLAELSLRLDTRDAAPVLAGLPSQLEHIAIDGWCATPVNITRASLRTLRIAFNKAVYLTLACPALETLALSAYSGIALALDCPRLRTIKGLAAVTSLHCLAPMPHLVRADAAVWSGGQSSSSDPHDDRWTNAPPAWLVELAAHAPGLRELVPLCPIEDSLMGTLTRLEGVRLPLPTISLPATLERLDARVSAEAAGRLTVAAPGLHSLRLRSDPAAAPCPLRLTVRCPVLESLALEIPGLTAVAVDGGARLRALRIGRSDGLEGDSLMALLTRHGQRLERVHLPACSASCCAAWPQLATALGRLPRLACLELGAGLPRELALACPNLRQLYLTMDRFPFGDSPARPLVSLQIACPLLEELQGPFDKGLDSLETSPDDQGHRHLRRIGLVKWSSPQQQDLTYRFLGATVETTFKIF</sequence>
<comment type="caution">
    <text evidence="2">The sequence shown here is derived from an EMBL/GenBank/DDBJ whole genome shotgun (WGS) entry which is preliminary data.</text>
</comment>
<feature type="chain" id="PRO_5047481106" evidence="1">
    <location>
        <begin position="24"/>
        <end position="743"/>
    </location>
</feature>
<reference evidence="2" key="1">
    <citation type="journal article" date="2022" name="bioRxiv">
        <title>Genomics of Preaxostyla Flagellates Illuminates Evolutionary Transitions and the Path Towards Mitochondrial Loss.</title>
        <authorList>
            <person name="Novak L.V.F."/>
            <person name="Treitli S.C."/>
            <person name="Pyrih J."/>
            <person name="Halakuc P."/>
            <person name="Pipaliya S.V."/>
            <person name="Vacek V."/>
            <person name="Brzon O."/>
            <person name="Soukal P."/>
            <person name="Eme L."/>
            <person name="Dacks J.B."/>
            <person name="Karnkowska A."/>
            <person name="Elias M."/>
            <person name="Hampl V."/>
        </authorList>
    </citation>
    <scope>NUCLEOTIDE SEQUENCE</scope>
    <source>
        <strain evidence="2">RCP-MX</strain>
    </source>
</reference>
<dbReference type="Proteomes" id="UP001141327">
    <property type="component" value="Unassembled WGS sequence"/>
</dbReference>
<dbReference type="EMBL" id="JAPMOS010000128">
    <property type="protein sequence ID" value="KAJ4454912.1"/>
    <property type="molecule type" value="Genomic_DNA"/>
</dbReference>